<accession>A0A840X4P4</accession>
<gene>
    <name evidence="2" type="ORF">BJ959_000707</name>
</gene>
<dbReference type="AlphaFoldDB" id="A0A840X4P4"/>
<evidence type="ECO:0000313" key="2">
    <source>
        <dbReference type="EMBL" id="MBB5617211.1"/>
    </source>
</evidence>
<sequence length="152" mass="16003">MAAVLAPCGTPAAYRRHKRKGEPVDEACRVAARQAEADRRREASGNGEGNGAVVQLRPSAAPAAASTESRELARKRLVAQLERLERAMDKVIESEPMQIVTLSKRHSEVLAELLALDAPGPSTPGPAGEVDPFEGLFGAGGTARRAAATPRT</sequence>
<evidence type="ECO:0000256" key="1">
    <source>
        <dbReference type="SAM" id="MobiDB-lite"/>
    </source>
</evidence>
<dbReference type="EMBL" id="JACHBS010000001">
    <property type="protein sequence ID" value="MBB5617211.1"/>
    <property type="molecule type" value="Genomic_DNA"/>
</dbReference>
<evidence type="ECO:0000313" key="3">
    <source>
        <dbReference type="Proteomes" id="UP000552883"/>
    </source>
</evidence>
<dbReference type="Proteomes" id="UP000552883">
    <property type="component" value="Unassembled WGS sequence"/>
</dbReference>
<name>A0A840X4P4_9MICO</name>
<organism evidence="2 3">
    <name type="scientific">Microcella frigidaquae</name>
    <dbReference type="NCBI Taxonomy" id="424758"/>
    <lineage>
        <taxon>Bacteria</taxon>
        <taxon>Bacillati</taxon>
        <taxon>Actinomycetota</taxon>
        <taxon>Actinomycetes</taxon>
        <taxon>Micrococcales</taxon>
        <taxon>Microbacteriaceae</taxon>
        <taxon>Microcella</taxon>
    </lineage>
</organism>
<proteinExistence type="predicted"/>
<feature type="region of interest" description="Disordered" evidence="1">
    <location>
        <begin position="117"/>
        <end position="152"/>
    </location>
</feature>
<feature type="compositionally biased region" description="Low complexity" evidence="1">
    <location>
        <begin position="142"/>
        <end position="152"/>
    </location>
</feature>
<feature type="region of interest" description="Disordered" evidence="1">
    <location>
        <begin position="1"/>
        <end position="71"/>
    </location>
</feature>
<comment type="caution">
    <text evidence="2">The sequence shown here is derived from an EMBL/GenBank/DDBJ whole genome shotgun (WGS) entry which is preliminary data.</text>
</comment>
<protein>
    <submittedName>
        <fullName evidence="2">Uncharacterized protein</fullName>
    </submittedName>
</protein>
<keyword evidence="3" id="KW-1185">Reference proteome</keyword>
<reference evidence="2 3" key="1">
    <citation type="submission" date="2020-08" db="EMBL/GenBank/DDBJ databases">
        <title>Sequencing the genomes of 1000 actinobacteria strains.</title>
        <authorList>
            <person name="Klenk H.-P."/>
        </authorList>
    </citation>
    <scope>NUCLEOTIDE SEQUENCE [LARGE SCALE GENOMIC DNA]</scope>
    <source>
        <strain evidence="2 3">DSM 23889</strain>
    </source>
</reference>